<keyword evidence="5" id="KW-0472">Membrane</keyword>
<comment type="similarity">
    <text evidence="1">Belongs to the Bcl-2 family.</text>
</comment>
<feature type="non-terminal residue" evidence="7">
    <location>
        <position position="1"/>
    </location>
</feature>
<evidence type="ECO:0000313" key="7">
    <source>
        <dbReference type="EMBL" id="MBN3276337.1"/>
    </source>
</evidence>
<keyword evidence="5" id="KW-0812">Transmembrane</keyword>
<evidence type="ECO:0000313" key="8">
    <source>
        <dbReference type="Proteomes" id="UP001166093"/>
    </source>
</evidence>
<dbReference type="Proteomes" id="UP001166093">
    <property type="component" value="Unassembled WGS sequence"/>
</dbReference>
<evidence type="ECO:0000256" key="3">
    <source>
        <dbReference type="SAM" id="Coils"/>
    </source>
</evidence>
<dbReference type="SUPFAM" id="SSF56854">
    <property type="entry name" value="Bcl-2 inhibitors of programmed cell death"/>
    <property type="match status" value="1"/>
</dbReference>
<gene>
    <name evidence="7" type="primary">Bcl2l13_0</name>
    <name evidence="7" type="ORF">GTO93_0015051</name>
</gene>
<evidence type="ECO:0000256" key="5">
    <source>
        <dbReference type="SAM" id="Phobius"/>
    </source>
</evidence>
<feature type="compositionally biased region" description="Low complexity" evidence="4">
    <location>
        <begin position="391"/>
        <end position="403"/>
    </location>
</feature>
<sequence length="510" mass="54909">MASAAPSATVPEGFHYETKYVVLNYLGLIAQDRPGAAVEGAQAETPLEKEVAAKVKAEIEEELKLLEEEILKAFTSTGFDCHTSPVFSPANPESSIEDCLAHLGDRVSEELATHLHTAMQSLLSSEGGGPTGHKNVTLAKARPLDYKHYKEAVQQATSHSQGWSTVLVPLVLLQRLLKERTRQGQQPLGPLLQLGVQYLEEAAADYIIQQGGWTRHAATQELLRRRTIRLLGSLHASLQAPSQTTGVAGVKGTVFSLEEEEDQGIIVEDSNDIYILTSDNSGQVSSPESLAVLSSWRSDSLPVSLSVSQSWQTESLPVSLGPESWAQVTMDPEDLKSLDSNEGGEDRSENNSSNSDIVHVEKEEIAEEEGAISVAEVLEIQEAQDVPEPAPVQQPAAAETAPKIAEEPPKPPAIVEPVTEPAKPAAQAEELRIKEVVVDILKESPKVVPKAQKEAENVPLAPEEKLETVPPEGEKDISLADDNAFLYYGGTAAIAVVALVVVVALVLRKK</sequence>
<evidence type="ECO:0000256" key="1">
    <source>
        <dbReference type="ARBA" id="ARBA00009458"/>
    </source>
</evidence>
<feature type="region of interest" description="Disordered" evidence="4">
    <location>
        <begin position="316"/>
        <end position="357"/>
    </location>
</feature>
<proteinExistence type="inferred from homology"/>
<dbReference type="InterPro" id="IPR046371">
    <property type="entry name" value="Bcl-2_BH1-3"/>
</dbReference>
<organism evidence="7 8">
    <name type="scientific">Polyodon spathula</name>
    <name type="common">North American paddlefish</name>
    <name type="synonym">Squalus spathula</name>
    <dbReference type="NCBI Taxonomy" id="7913"/>
    <lineage>
        <taxon>Eukaryota</taxon>
        <taxon>Metazoa</taxon>
        <taxon>Chordata</taxon>
        <taxon>Craniata</taxon>
        <taxon>Vertebrata</taxon>
        <taxon>Euteleostomi</taxon>
        <taxon>Actinopterygii</taxon>
        <taxon>Chondrostei</taxon>
        <taxon>Acipenseriformes</taxon>
        <taxon>Polyodontidae</taxon>
        <taxon>Polyodon</taxon>
    </lineage>
</organism>
<keyword evidence="2" id="KW-0053">Apoptosis</keyword>
<dbReference type="InterPro" id="IPR042398">
    <property type="entry name" value="BCL2L13"/>
</dbReference>
<evidence type="ECO:0000256" key="2">
    <source>
        <dbReference type="ARBA" id="ARBA00022703"/>
    </source>
</evidence>
<keyword evidence="3" id="KW-0175">Coiled coil</keyword>
<protein>
    <submittedName>
        <fullName evidence="7">B2L13 protein</fullName>
    </submittedName>
</protein>
<feature type="non-terminal residue" evidence="7">
    <location>
        <position position="510"/>
    </location>
</feature>
<feature type="transmembrane region" description="Helical" evidence="5">
    <location>
        <begin position="485"/>
        <end position="507"/>
    </location>
</feature>
<dbReference type="PANTHER" id="PTHR15758:SF2">
    <property type="entry name" value="BCL-2-LIKE PROTEIN 13"/>
    <property type="match status" value="1"/>
</dbReference>
<keyword evidence="8" id="KW-1185">Reference proteome</keyword>
<dbReference type="InterPro" id="IPR002475">
    <property type="entry name" value="Bcl2-like"/>
</dbReference>
<dbReference type="Gene3D" id="1.10.437.10">
    <property type="entry name" value="Blc2-like"/>
    <property type="match status" value="1"/>
</dbReference>
<dbReference type="PROSITE" id="PS50062">
    <property type="entry name" value="BCL2_FAMILY"/>
    <property type="match status" value="1"/>
</dbReference>
<feature type="region of interest" description="Disordered" evidence="4">
    <location>
        <begin position="386"/>
        <end position="414"/>
    </location>
</feature>
<reference evidence="7" key="1">
    <citation type="journal article" date="2021" name="Cell">
        <title>Tracing the genetic footprints of vertebrate landing in non-teleost ray-finned fishes.</title>
        <authorList>
            <person name="Bi X."/>
            <person name="Wang K."/>
            <person name="Yang L."/>
            <person name="Pan H."/>
            <person name="Jiang H."/>
            <person name="Wei Q."/>
            <person name="Fang M."/>
            <person name="Yu H."/>
            <person name="Zhu C."/>
            <person name="Cai Y."/>
            <person name="He Y."/>
            <person name="Gan X."/>
            <person name="Zeng H."/>
            <person name="Yu D."/>
            <person name="Zhu Y."/>
            <person name="Jiang H."/>
            <person name="Qiu Q."/>
            <person name="Yang H."/>
            <person name="Zhang Y.E."/>
            <person name="Wang W."/>
            <person name="Zhu M."/>
            <person name="He S."/>
            <person name="Zhang G."/>
        </authorList>
    </citation>
    <scope>NUCLEOTIDE SEQUENCE</scope>
    <source>
        <strain evidence="7">Pddl_001</strain>
    </source>
</reference>
<keyword evidence="5" id="KW-1133">Transmembrane helix</keyword>
<evidence type="ECO:0000259" key="6">
    <source>
        <dbReference type="Pfam" id="PF00452"/>
    </source>
</evidence>
<name>A0ABS2XR59_POLSP</name>
<feature type="coiled-coil region" evidence="3">
    <location>
        <begin position="49"/>
        <end position="76"/>
    </location>
</feature>
<feature type="region of interest" description="Disordered" evidence="4">
    <location>
        <begin position="448"/>
        <end position="475"/>
    </location>
</feature>
<feature type="compositionally biased region" description="Basic and acidic residues" evidence="4">
    <location>
        <begin position="333"/>
        <end position="349"/>
    </location>
</feature>
<evidence type="ECO:0000256" key="4">
    <source>
        <dbReference type="SAM" id="MobiDB-lite"/>
    </source>
</evidence>
<accession>A0ABS2XR59</accession>
<dbReference type="Pfam" id="PF00452">
    <property type="entry name" value="Bcl-2"/>
    <property type="match status" value="1"/>
</dbReference>
<dbReference type="EMBL" id="JAAWVQ010058934">
    <property type="protein sequence ID" value="MBN3276337.1"/>
    <property type="molecule type" value="Genomic_DNA"/>
</dbReference>
<dbReference type="PANTHER" id="PTHR15758">
    <property type="entry name" value="BCL-2-LIKE PROTEIN 13"/>
    <property type="match status" value="1"/>
</dbReference>
<dbReference type="InterPro" id="IPR036834">
    <property type="entry name" value="Bcl-2-like_sf"/>
</dbReference>
<feature type="domain" description="Bcl-2 Bcl-2 homology region 1-3" evidence="6">
    <location>
        <begin position="100"/>
        <end position="213"/>
    </location>
</feature>
<comment type="caution">
    <text evidence="7">The sequence shown here is derived from an EMBL/GenBank/DDBJ whole genome shotgun (WGS) entry which is preliminary data.</text>
</comment>